<dbReference type="InParanoid" id="A0A194X087"/>
<dbReference type="OrthoDB" id="3454835at2759"/>
<dbReference type="AlphaFoldDB" id="A0A194X087"/>
<keyword evidence="2" id="KW-0472">Membrane</keyword>
<gene>
    <name evidence="4" type="ORF">LY89DRAFT_754497</name>
</gene>
<dbReference type="InterPro" id="IPR011008">
    <property type="entry name" value="Dimeric_a/b-barrel"/>
</dbReference>
<evidence type="ECO:0000256" key="2">
    <source>
        <dbReference type="SAM" id="Phobius"/>
    </source>
</evidence>
<name>A0A194X087_MOLSC</name>
<keyword evidence="2" id="KW-1133">Transmembrane helix</keyword>
<evidence type="ECO:0000313" key="4">
    <source>
        <dbReference type="EMBL" id="KUJ13606.1"/>
    </source>
</evidence>
<dbReference type="Pfam" id="PF07110">
    <property type="entry name" value="EthD"/>
    <property type="match status" value="1"/>
</dbReference>
<protein>
    <recommendedName>
        <fullName evidence="3">EthD domain-containing protein</fullName>
    </recommendedName>
</protein>
<evidence type="ECO:0000256" key="1">
    <source>
        <dbReference type="ARBA" id="ARBA00005986"/>
    </source>
</evidence>
<dbReference type="GeneID" id="28831055"/>
<reference evidence="4 5" key="1">
    <citation type="submission" date="2015-10" db="EMBL/GenBank/DDBJ databases">
        <title>Full genome of DAOMC 229536 Phialocephala scopiformis, a fungal endophyte of spruce producing the potent anti-insectan compound rugulosin.</title>
        <authorList>
            <consortium name="DOE Joint Genome Institute"/>
            <person name="Walker A.K."/>
            <person name="Frasz S.L."/>
            <person name="Seifert K.A."/>
            <person name="Miller J.D."/>
            <person name="Mondo S.J."/>
            <person name="Labutti K."/>
            <person name="Lipzen A."/>
            <person name="Dockter R."/>
            <person name="Kennedy M."/>
            <person name="Grigoriev I.V."/>
            <person name="Spatafora J.W."/>
        </authorList>
    </citation>
    <scope>NUCLEOTIDE SEQUENCE [LARGE SCALE GENOMIC DNA]</scope>
    <source>
        <strain evidence="4 5">CBS 120377</strain>
    </source>
</reference>
<comment type="similarity">
    <text evidence="1">Belongs to the tpcK family.</text>
</comment>
<feature type="domain" description="EthD" evidence="3">
    <location>
        <begin position="30"/>
        <end position="126"/>
    </location>
</feature>
<sequence>MAPSTTTSDTVALKDTPKRLLCLTICGYRKPGMSEEAYRHHMTHISAPMTKDLMVKYGVKRWTMIHNPTETRALMAQLYDSQMANVADFDCFSQVVFESIENYKRMKEDSWYKEHLAGDHENFADTKRSMMTIGWIEEFVRDGVAVDDVKHSRTGLVKGLIIVAVGSALLLWLY</sequence>
<organism evidence="4 5">
    <name type="scientific">Mollisia scopiformis</name>
    <name type="common">Conifer needle endophyte fungus</name>
    <name type="synonym">Phialocephala scopiformis</name>
    <dbReference type="NCBI Taxonomy" id="149040"/>
    <lineage>
        <taxon>Eukaryota</taxon>
        <taxon>Fungi</taxon>
        <taxon>Dikarya</taxon>
        <taxon>Ascomycota</taxon>
        <taxon>Pezizomycotina</taxon>
        <taxon>Leotiomycetes</taxon>
        <taxon>Helotiales</taxon>
        <taxon>Mollisiaceae</taxon>
        <taxon>Mollisia</taxon>
    </lineage>
</organism>
<keyword evidence="2" id="KW-0812">Transmembrane</keyword>
<dbReference type="KEGG" id="psco:LY89DRAFT_754497"/>
<dbReference type="RefSeq" id="XP_018067961.1">
    <property type="nucleotide sequence ID" value="XM_018221329.1"/>
</dbReference>
<dbReference type="InterPro" id="IPR009799">
    <property type="entry name" value="EthD_dom"/>
</dbReference>
<dbReference type="Gene3D" id="3.30.70.100">
    <property type="match status" value="1"/>
</dbReference>
<dbReference type="EMBL" id="KQ947422">
    <property type="protein sequence ID" value="KUJ13606.1"/>
    <property type="molecule type" value="Genomic_DNA"/>
</dbReference>
<dbReference type="SUPFAM" id="SSF54909">
    <property type="entry name" value="Dimeric alpha+beta barrel"/>
    <property type="match status" value="1"/>
</dbReference>
<accession>A0A194X087</accession>
<proteinExistence type="inferred from homology"/>
<dbReference type="Proteomes" id="UP000070700">
    <property type="component" value="Unassembled WGS sequence"/>
</dbReference>
<dbReference type="STRING" id="149040.A0A194X087"/>
<keyword evidence="5" id="KW-1185">Reference proteome</keyword>
<feature type="transmembrane region" description="Helical" evidence="2">
    <location>
        <begin position="155"/>
        <end position="173"/>
    </location>
</feature>
<evidence type="ECO:0000259" key="3">
    <source>
        <dbReference type="Pfam" id="PF07110"/>
    </source>
</evidence>
<dbReference type="GO" id="GO:0016491">
    <property type="term" value="F:oxidoreductase activity"/>
    <property type="evidence" value="ECO:0007669"/>
    <property type="project" value="InterPro"/>
</dbReference>
<evidence type="ECO:0000313" key="5">
    <source>
        <dbReference type="Proteomes" id="UP000070700"/>
    </source>
</evidence>